<dbReference type="GO" id="GO:0061630">
    <property type="term" value="F:ubiquitin protein ligase activity"/>
    <property type="evidence" value="ECO:0007669"/>
    <property type="project" value="UniProtKB-EC"/>
</dbReference>
<evidence type="ECO:0000256" key="2">
    <source>
        <dbReference type="ARBA" id="ARBA00022771"/>
    </source>
</evidence>
<dbReference type="Gene3D" id="3.30.40.10">
    <property type="entry name" value="Zinc/RING finger domain, C3HC4 (zinc finger)"/>
    <property type="match status" value="1"/>
</dbReference>
<dbReference type="PROSITE" id="PS50089">
    <property type="entry name" value="ZF_RING_2"/>
    <property type="match status" value="1"/>
</dbReference>
<organism evidence="10 11">
    <name type="scientific">Plectus sambesii</name>
    <dbReference type="NCBI Taxonomy" id="2011161"/>
    <lineage>
        <taxon>Eukaryota</taxon>
        <taxon>Metazoa</taxon>
        <taxon>Ecdysozoa</taxon>
        <taxon>Nematoda</taxon>
        <taxon>Chromadorea</taxon>
        <taxon>Plectida</taxon>
        <taxon>Plectina</taxon>
        <taxon>Plectoidea</taxon>
        <taxon>Plectidae</taxon>
        <taxon>Plectus</taxon>
    </lineage>
</organism>
<dbReference type="GO" id="GO:0023051">
    <property type="term" value="P:regulation of signaling"/>
    <property type="evidence" value="ECO:0007669"/>
    <property type="project" value="InterPro"/>
</dbReference>
<comment type="catalytic activity">
    <reaction evidence="5">
        <text>S-ubiquitinyl-[E2 ubiquitin-conjugating enzyme]-L-cysteine + [acceptor protein]-L-lysine = [E2 ubiquitin-conjugating enzyme]-L-cysteine + N(6)-ubiquitinyl-[acceptor protein]-L-lysine.</text>
        <dbReference type="EC" id="2.3.2.27"/>
    </reaction>
</comment>
<evidence type="ECO:0000256" key="5">
    <source>
        <dbReference type="RuleBase" id="RU367001"/>
    </source>
</evidence>
<feature type="compositionally biased region" description="Pro residues" evidence="6">
    <location>
        <begin position="377"/>
        <end position="389"/>
    </location>
</feature>
<dbReference type="FunFam" id="1.20.930.20:FF:000007">
    <property type="entry name" value="Cbl proto-oncogene C, E3 ubiquitin protein ligase"/>
    <property type="match status" value="1"/>
</dbReference>
<feature type="region of interest" description="Disordered" evidence="6">
    <location>
        <begin position="1"/>
        <end position="24"/>
    </location>
</feature>
<dbReference type="InterPro" id="IPR009060">
    <property type="entry name" value="UBA-like_sf"/>
</dbReference>
<dbReference type="PROSITE" id="PS51506">
    <property type="entry name" value="CBL_PTB"/>
    <property type="match status" value="1"/>
</dbReference>
<dbReference type="GO" id="GO:0001784">
    <property type="term" value="F:phosphotyrosine residue binding"/>
    <property type="evidence" value="ECO:0007669"/>
    <property type="project" value="UniProtKB-UniRule"/>
</dbReference>
<dbReference type="SUPFAM" id="SSF46934">
    <property type="entry name" value="UBA-like"/>
    <property type="match status" value="1"/>
</dbReference>
<dbReference type="AlphaFoldDB" id="A0A914VF32"/>
<dbReference type="SUPFAM" id="SSF47668">
    <property type="entry name" value="N-terminal domain of cbl (N-cbl)"/>
    <property type="match status" value="1"/>
</dbReference>
<dbReference type="InterPro" id="IPR003153">
    <property type="entry name" value="Adaptor_Cbl_N_hlx"/>
</dbReference>
<keyword evidence="5" id="KW-0833">Ubl conjugation pathway</keyword>
<evidence type="ECO:0000259" key="8">
    <source>
        <dbReference type="PROSITE" id="PS50089"/>
    </source>
</evidence>
<evidence type="ECO:0000256" key="1">
    <source>
        <dbReference type="ARBA" id="ARBA00022723"/>
    </source>
</evidence>
<dbReference type="InterPro" id="IPR024162">
    <property type="entry name" value="Adaptor_Cbl"/>
</dbReference>
<dbReference type="GO" id="GO:0007166">
    <property type="term" value="P:cell surface receptor signaling pathway"/>
    <property type="evidence" value="ECO:0007669"/>
    <property type="project" value="InterPro"/>
</dbReference>
<dbReference type="InterPro" id="IPR017907">
    <property type="entry name" value="Znf_RING_CS"/>
</dbReference>
<dbReference type="WBParaSite" id="PSAMB.scaffold1921size26667.g15579.t1">
    <property type="protein sequence ID" value="PSAMB.scaffold1921size26667.g15579.t1"/>
    <property type="gene ID" value="PSAMB.scaffold1921size26667.g15579"/>
</dbReference>
<sequence>MKLLPFKGNTAVSHTDEQRPAASSWRMSGWTSGLFNRLQGIVGHQPTPSGRATGVESVAGPSTGGQQSGAVDRRTLEKTFRLMDQVVKQCQQPRLNLKNSPPFILDILPDTYQQLTTIYQKTETAHDLKDNVYLKIFLDNLQAKCKQTIKLFKEEREKIYDERSAARRNLTKLSLLFSHMLAELKAEFPDGHFIGDKFRITKKEAETFWKTAFNNRYLYPDGRAVNPDLSHALQPTPEGHMKVTPEQYEIYCEMGTTFQLCKICAENDKDVKLEPCSHLLCTPCLQSWQESDGGGTCPFCRCEIKGTETVVIDAFNPRCAGKVNRQRLSAKESPDLIDIETDLPNVVNPSRSAPCSQPSSAESSRPTSTTSAHDHPPPTLAPPPIPPRKSSPSTSPAQNRKDARLISSTPSRKSPSDMVGSSSESQSSQTSSTAAASCKENNTLPTTYMNVGGSSGTNGSFPPQQHVLAVKSASTDDSNAIKPAGQGQQYVNMGRLAPIGNRPGLRHSVSFDDGPPNIPPPPVPMHPRLNDLRSPDSGSRHDKLSAPSMDGRQRMSWAAPSATTASHAYVANRARRNSAQYENLPLEALQQLIAEGFSTDTALKALSIAHQDVNLARRILSEFSNTKLVDSAAVN</sequence>
<keyword evidence="2 4" id="KW-0863">Zinc-finger</keyword>
<keyword evidence="3 5" id="KW-0862">Zinc</keyword>
<dbReference type="GO" id="GO:0030971">
    <property type="term" value="F:receptor tyrosine kinase binding"/>
    <property type="evidence" value="ECO:0007669"/>
    <property type="project" value="TreeGrafter"/>
</dbReference>
<evidence type="ECO:0000313" key="10">
    <source>
        <dbReference type="Proteomes" id="UP000887566"/>
    </source>
</evidence>
<dbReference type="PROSITE" id="PS00518">
    <property type="entry name" value="ZF_RING_1"/>
    <property type="match status" value="1"/>
</dbReference>
<proteinExistence type="predicted"/>
<evidence type="ECO:0000259" key="9">
    <source>
        <dbReference type="PROSITE" id="PS51506"/>
    </source>
</evidence>
<feature type="domain" description="RING-type" evidence="8">
    <location>
        <begin position="261"/>
        <end position="301"/>
    </location>
</feature>
<evidence type="ECO:0000256" key="6">
    <source>
        <dbReference type="SAM" id="MobiDB-lite"/>
    </source>
</evidence>
<dbReference type="Proteomes" id="UP000887566">
    <property type="component" value="Unplaced"/>
</dbReference>
<dbReference type="GO" id="GO:0008270">
    <property type="term" value="F:zinc ion binding"/>
    <property type="evidence" value="ECO:0007669"/>
    <property type="project" value="UniProtKB-KW"/>
</dbReference>
<dbReference type="Pfam" id="PF13920">
    <property type="entry name" value="zf-C3HC4_3"/>
    <property type="match status" value="1"/>
</dbReference>
<feature type="region of interest" description="Disordered" evidence="6">
    <location>
        <begin position="343"/>
        <end position="441"/>
    </location>
</feature>
<name>A0A914VF32_9BILA</name>
<feature type="compositionally biased region" description="Basic and acidic residues" evidence="6">
    <location>
        <begin position="528"/>
        <end position="544"/>
    </location>
</feature>
<feature type="region of interest" description="Disordered" evidence="6">
    <location>
        <begin position="41"/>
        <end position="70"/>
    </location>
</feature>
<dbReference type="InterPro" id="IPR001841">
    <property type="entry name" value="Znf_RING"/>
</dbReference>
<dbReference type="SMART" id="SM00184">
    <property type="entry name" value="RING"/>
    <property type="match status" value="1"/>
</dbReference>
<reference evidence="11" key="1">
    <citation type="submission" date="2022-11" db="UniProtKB">
        <authorList>
            <consortium name="WormBaseParasite"/>
        </authorList>
    </citation>
    <scope>IDENTIFICATION</scope>
</reference>
<dbReference type="PANTHER" id="PTHR23007">
    <property type="entry name" value="CBL"/>
    <property type="match status" value="1"/>
</dbReference>
<feature type="compositionally biased region" description="Low complexity" evidence="6">
    <location>
        <begin position="421"/>
        <end position="437"/>
    </location>
</feature>
<dbReference type="GO" id="GO:0045121">
    <property type="term" value="C:membrane raft"/>
    <property type="evidence" value="ECO:0007669"/>
    <property type="project" value="TreeGrafter"/>
</dbReference>
<dbReference type="EC" id="2.3.2.27" evidence="5"/>
<evidence type="ECO:0000256" key="4">
    <source>
        <dbReference type="PROSITE-ProRule" id="PRU00175"/>
    </source>
</evidence>
<evidence type="ECO:0000259" key="7">
    <source>
        <dbReference type="PROSITE" id="PS50030"/>
    </source>
</evidence>
<feature type="compositionally biased region" description="Pro residues" evidence="6">
    <location>
        <begin position="516"/>
        <end position="525"/>
    </location>
</feature>
<dbReference type="InterPro" id="IPR015940">
    <property type="entry name" value="UBA"/>
</dbReference>
<dbReference type="GO" id="GO:0005509">
    <property type="term" value="F:calcium ion binding"/>
    <property type="evidence" value="ECO:0007669"/>
    <property type="project" value="UniProtKB-UniRule"/>
</dbReference>
<dbReference type="SUPFAM" id="SSF57850">
    <property type="entry name" value="RING/U-box"/>
    <property type="match status" value="1"/>
</dbReference>
<dbReference type="SMART" id="SM00165">
    <property type="entry name" value="UBA"/>
    <property type="match status" value="1"/>
</dbReference>
<dbReference type="Gene3D" id="1.10.8.10">
    <property type="entry name" value="DNA helicase RuvA subunit, C-terminal domain"/>
    <property type="match status" value="1"/>
</dbReference>
<protein>
    <recommendedName>
        <fullName evidence="5">E3 ubiquitin-protein ligase CBL</fullName>
        <ecNumber evidence="5">2.3.2.27</ecNumber>
    </recommendedName>
</protein>
<comment type="pathway">
    <text evidence="5">Protein modification; protein ubiquitination.</text>
</comment>
<keyword evidence="10" id="KW-1185">Reference proteome</keyword>
<dbReference type="InterPro" id="IPR036537">
    <property type="entry name" value="Adaptor_Cbl_N_dom_sf"/>
</dbReference>
<dbReference type="GO" id="GO:0017124">
    <property type="term" value="F:SH3 domain binding"/>
    <property type="evidence" value="ECO:0007669"/>
    <property type="project" value="TreeGrafter"/>
</dbReference>
<accession>A0A914VF32</accession>
<comment type="function">
    <text evidence="5">E3 ubiquitin-protein ligase which accepts ubiquitin from specific E2 ubiquitin-conjugating enzymes, and transfers it to substrates, generally promoting their degradation by the proteasome.</text>
</comment>
<feature type="compositionally biased region" description="Polar residues" evidence="6">
    <location>
        <begin position="347"/>
        <end position="371"/>
    </location>
</feature>
<evidence type="ECO:0000256" key="3">
    <source>
        <dbReference type="ARBA" id="ARBA00022833"/>
    </source>
</evidence>
<keyword evidence="1 5" id="KW-0479">Metal-binding</keyword>
<keyword evidence="5" id="KW-0808">Transferase</keyword>
<dbReference type="GO" id="GO:0005886">
    <property type="term" value="C:plasma membrane"/>
    <property type="evidence" value="ECO:0007669"/>
    <property type="project" value="TreeGrafter"/>
</dbReference>
<dbReference type="InterPro" id="IPR013083">
    <property type="entry name" value="Znf_RING/FYVE/PHD"/>
</dbReference>
<evidence type="ECO:0000313" key="11">
    <source>
        <dbReference type="WBParaSite" id="PSAMB.scaffold1921size26667.g15579.t1"/>
    </source>
</evidence>
<dbReference type="PROSITE" id="PS50030">
    <property type="entry name" value="UBA"/>
    <property type="match status" value="1"/>
</dbReference>
<dbReference type="InterPro" id="IPR024159">
    <property type="entry name" value="Cbl_PTB"/>
</dbReference>
<feature type="domain" description="Cbl-PTB" evidence="9">
    <location>
        <begin position="65"/>
        <end position="338"/>
    </location>
</feature>
<dbReference type="Gene3D" id="1.20.930.20">
    <property type="entry name" value="Adaptor protein Cbl, N-terminal domain"/>
    <property type="match status" value="1"/>
</dbReference>
<dbReference type="CDD" id="cd16708">
    <property type="entry name" value="RING-HC_Cbl"/>
    <property type="match status" value="1"/>
</dbReference>
<feature type="region of interest" description="Disordered" evidence="6">
    <location>
        <begin position="512"/>
        <end position="555"/>
    </location>
</feature>
<keyword evidence="5" id="KW-0106">Calcium</keyword>
<dbReference type="Pfam" id="PF02262">
    <property type="entry name" value="Cbl_N"/>
    <property type="match status" value="1"/>
</dbReference>
<comment type="domain">
    <text evidence="5">The N-terminus is composed of the phosphotyrosine binding (PTB) domain, a short linker region and the RING-type zinc finger. The PTB domain, which is also called TKB (tyrosine kinase binding) domain, is composed of three different subdomains: a four-helix bundle (4H), a calcium-binding EF hand and a divergent SH2 domain.</text>
</comment>
<dbReference type="PANTHER" id="PTHR23007:SF11">
    <property type="entry name" value="E3 UBIQUITIN-PROTEIN LIGASE CBL"/>
    <property type="match status" value="1"/>
</dbReference>
<feature type="domain" description="UBA" evidence="7">
    <location>
        <begin position="579"/>
        <end position="623"/>
    </location>
</feature>
<dbReference type="FunFam" id="3.30.40.10:FF:000015">
    <property type="entry name" value="E3 ubiquitin-protein ligase CBL"/>
    <property type="match status" value="1"/>
</dbReference>